<feature type="domain" description="LysM" evidence="3">
    <location>
        <begin position="336"/>
        <end position="380"/>
    </location>
</feature>
<dbReference type="EMBL" id="LCRB01000010">
    <property type="protein sequence ID" value="KKW26341.1"/>
    <property type="molecule type" value="Genomic_DNA"/>
</dbReference>
<keyword evidence="2" id="KW-0472">Membrane</keyword>
<comment type="caution">
    <text evidence="4">The sequence shown here is derived from an EMBL/GenBank/DDBJ whole genome shotgun (WGS) entry which is preliminary data.</text>
</comment>
<reference evidence="4 5" key="1">
    <citation type="journal article" date="2015" name="Nature">
        <title>rRNA introns, odd ribosomes, and small enigmatic genomes across a large radiation of phyla.</title>
        <authorList>
            <person name="Brown C.T."/>
            <person name="Hug L.A."/>
            <person name="Thomas B.C."/>
            <person name="Sharon I."/>
            <person name="Castelle C.J."/>
            <person name="Singh A."/>
            <person name="Wilkins M.J."/>
            <person name="Williams K.H."/>
            <person name="Banfield J.F."/>
        </authorList>
    </citation>
    <scope>NUCLEOTIDE SEQUENCE [LARGE SCALE GENOMIC DNA]</scope>
</reference>
<name>A0A0G1X5T2_UNCK3</name>
<evidence type="ECO:0000256" key="1">
    <source>
        <dbReference type="SAM" id="MobiDB-lite"/>
    </source>
</evidence>
<evidence type="ECO:0000256" key="2">
    <source>
        <dbReference type="SAM" id="Phobius"/>
    </source>
</evidence>
<feature type="domain" description="LysM" evidence="3">
    <location>
        <begin position="437"/>
        <end position="481"/>
    </location>
</feature>
<keyword evidence="2" id="KW-1133">Transmembrane helix</keyword>
<dbReference type="Gene3D" id="3.10.350.10">
    <property type="entry name" value="LysM domain"/>
    <property type="match status" value="2"/>
</dbReference>
<keyword evidence="2" id="KW-0812">Transmembrane</keyword>
<dbReference type="SMART" id="SM00257">
    <property type="entry name" value="LysM"/>
    <property type="match status" value="2"/>
</dbReference>
<dbReference type="Proteomes" id="UP000034913">
    <property type="component" value="Unassembled WGS sequence"/>
</dbReference>
<feature type="transmembrane region" description="Helical" evidence="2">
    <location>
        <begin position="305"/>
        <end position="327"/>
    </location>
</feature>
<dbReference type="CDD" id="cd00118">
    <property type="entry name" value="LysM"/>
    <property type="match status" value="2"/>
</dbReference>
<proteinExistence type="predicted"/>
<gene>
    <name evidence="4" type="ORF">VF00_C0010G0002</name>
</gene>
<protein>
    <recommendedName>
        <fullName evidence="3">LysM domain-containing protein</fullName>
    </recommendedName>
</protein>
<feature type="region of interest" description="Disordered" evidence="1">
    <location>
        <begin position="472"/>
        <end position="492"/>
    </location>
</feature>
<dbReference type="AlphaFoldDB" id="A0A0G1X5T2"/>
<dbReference type="InterPro" id="IPR018392">
    <property type="entry name" value="LysM"/>
</dbReference>
<accession>A0A0G1X5T2</accession>
<evidence type="ECO:0000313" key="4">
    <source>
        <dbReference type="EMBL" id="KKW26341.1"/>
    </source>
</evidence>
<sequence>MAGLRLKQKFGWWLLALNLGLFVGASSANALGVGGLSIFPVPDKEGKARSWFIYTAAEGTEVRDQMIINNNKDEAATVLIFPSGYTVDEEDNIVKAGADTPEKPEPGYWLELDRSEVSLAPHSAVQIGLTLKIPSTANVGEHVGGIFIQEKSPPSETKGGGVKVRVHIGAMLVVNVPGEINRDLQINKITHRIDYGNRRALFLTFNVSNHGNVAIAPIIDTTIRGIFGSVGKQEAVQTTAVSRGETKNVDVKWMKRAAYFGRFKAEFDIHTGEKEQFNKDGTKTMLPDEIIKQTYIFWLWPWRELMTILLVVLVLYLIRSVWLYTIIMRRLRVKTEMYKVVSGDTLMKVANKLGVDARVLAKFNLLKWPYELKTGDVLLVPIGYHRGAEWTVKQREMFSDKEFALSIVGHLFRRRTSHAMVDTLGKPGRSGGSAKPTVLIAETGDTLGDVADFAGVPMTALAEYNRIKPPYKLRPGQQIKIPPKSNKRQRKR</sequence>
<evidence type="ECO:0000313" key="5">
    <source>
        <dbReference type="Proteomes" id="UP000034913"/>
    </source>
</evidence>
<evidence type="ECO:0000259" key="3">
    <source>
        <dbReference type="PROSITE" id="PS51782"/>
    </source>
</evidence>
<dbReference type="SUPFAM" id="SSF54106">
    <property type="entry name" value="LysM domain"/>
    <property type="match status" value="2"/>
</dbReference>
<dbReference type="Pfam" id="PF01476">
    <property type="entry name" value="LysM"/>
    <property type="match status" value="2"/>
</dbReference>
<dbReference type="InterPro" id="IPR036779">
    <property type="entry name" value="LysM_dom_sf"/>
</dbReference>
<organism evidence="4 5">
    <name type="scientific">candidate division Kazan bacterium GW2011_GWB1_52_7</name>
    <dbReference type="NCBI Taxonomy" id="1620414"/>
    <lineage>
        <taxon>Bacteria</taxon>
        <taxon>Bacteria division Kazan-3B-28</taxon>
    </lineage>
</organism>
<dbReference type="PROSITE" id="PS51782">
    <property type="entry name" value="LYSM"/>
    <property type="match status" value="2"/>
</dbReference>